<comment type="similarity">
    <text evidence="2">Belongs to the malic enzymes family.</text>
</comment>
<dbReference type="EMBL" id="UINC01018702">
    <property type="protein sequence ID" value="SVA78792.1"/>
    <property type="molecule type" value="Genomic_DNA"/>
</dbReference>
<dbReference type="PANTHER" id="PTHR23406">
    <property type="entry name" value="MALIC ENZYME-RELATED"/>
    <property type="match status" value="1"/>
</dbReference>
<dbReference type="Pfam" id="PF03949">
    <property type="entry name" value="Malic_M"/>
    <property type="match status" value="1"/>
</dbReference>
<dbReference type="InterPro" id="IPR037062">
    <property type="entry name" value="Malic_N_dom_sf"/>
</dbReference>
<evidence type="ECO:0000313" key="6">
    <source>
        <dbReference type="EMBL" id="SVA78792.1"/>
    </source>
</evidence>
<organism evidence="6">
    <name type="scientific">marine metagenome</name>
    <dbReference type="NCBI Taxonomy" id="408172"/>
    <lineage>
        <taxon>unclassified sequences</taxon>
        <taxon>metagenomes</taxon>
        <taxon>ecological metagenomes</taxon>
    </lineage>
</organism>
<dbReference type="PANTHER" id="PTHR23406:SF90">
    <property type="entry name" value="MALIC ENZYME-RELATED"/>
    <property type="match status" value="1"/>
</dbReference>
<evidence type="ECO:0000259" key="5">
    <source>
        <dbReference type="SMART" id="SM01274"/>
    </source>
</evidence>
<dbReference type="SUPFAM" id="SSF53223">
    <property type="entry name" value="Aminoacid dehydrogenase-like, N-terminal domain"/>
    <property type="match status" value="1"/>
</dbReference>
<dbReference type="GO" id="GO:0051287">
    <property type="term" value="F:NAD binding"/>
    <property type="evidence" value="ECO:0007669"/>
    <property type="project" value="InterPro"/>
</dbReference>
<dbReference type="FunFam" id="3.40.50.10380:FF:000004">
    <property type="entry name" value="Malic enzyme"/>
    <property type="match status" value="1"/>
</dbReference>
<dbReference type="PIRSF" id="PIRSF000106">
    <property type="entry name" value="ME"/>
    <property type="match status" value="1"/>
</dbReference>
<accession>A0A381YQ95</accession>
<dbReference type="SMART" id="SM01274">
    <property type="entry name" value="malic"/>
    <property type="match status" value="1"/>
</dbReference>
<evidence type="ECO:0000256" key="3">
    <source>
        <dbReference type="ARBA" id="ARBA00022723"/>
    </source>
</evidence>
<evidence type="ECO:0000259" key="4">
    <source>
        <dbReference type="SMART" id="SM00919"/>
    </source>
</evidence>
<dbReference type="SMART" id="SM00919">
    <property type="entry name" value="Malic_M"/>
    <property type="match status" value="1"/>
</dbReference>
<dbReference type="GO" id="GO:0046872">
    <property type="term" value="F:metal ion binding"/>
    <property type="evidence" value="ECO:0007669"/>
    <property type="project" value="UniProtKB-KW"/>
</dbReference>
<sequence length="378" mass="42689">MKNKKSPSSNLNDLPKGIELLHNPILNKGTAFSHNERQKLKLEGLLPPQIMTQDEQKVRVLAALRGKDSNLEKYIYLRALQDRNEYLYYRIIIDEIEELMPIIYTPTVGEACQQFAHIYRQPRGIYISDRDKGSINNILSNWPYKDLDVIVVTDGERILGLGDLGADGMGIPIGKLSLYTACAGIDPAKTLPVTIDVGTDNKELLDDPLYIGLRHSRIRGKKYDAIIDEFMETVSKQFPTVLIQFEDFANQNASRLLGKYRSNYCMFNDDIQGTGSVTLAGLLSAMRLLNGSLKEQKFMFYGAGSAAFGIAEMIVQKLMQFEMTIEEARSRIYFFDTKGLVVKSRNNLNEQKLLYAHQLGEETELFSAVKITQPSVLI</sequence>
<feature type="domain" description="Malic enzyme NAD-binding" evidence="4">
    <location>
        <begin position="271"/>
        <end position="378"/>
    </location>
</feature>
<dbReference type="NCBIfam" id="NF010052">
    <property type="entry name" value="PRK13529.1"/>
    <property type="match status" value="1"/>
</dbReference>
<proteinExistence type="inferred from homology"/>
<feature type="non-terminal residue" evidence="6">
    <location>
        <position position="378"/>
    </location>
</feature>
<comment type="cofactor">
    <cofactor evidence="1">
        <name>Mn(2+)</name>
        <dbReference type="ChEBI" id="CHEBI:29035"/>
    </cofactor>
</comment>
<feature type="non-terminal residue" evidence="6">
    <location>
        <position position="1"/>
    </location>
</feature>
<name>A0A381YQ95_9ZZZZ</name>
<dbReference type="InterPro" id="IPR046346">
    <property type="entry name" value="Aminoacid_DH-like_N_sf"/>
</dbReference>
<dbReference type="InterPro" id="IPR012302">
    <property type="entry name" value="Malic_NAD-bd"/>
</dbReference>
<dbReference type="GO" id="GO:0006108">
    <property type="term" value="P:malate metabolic process"/>
    <property type="evidence" value="ECO:0007669"/>
    <property type="project" value="TreeGrafter"/>
</dbReference>
<feature type="domain" description="Malic enzyme N-terminal" evidence="5">
    <location>
        <begin position="81"/>
        <end position="261"/>
    </location>
</feature>
<reference evidence="6" key="1">
    <citation type="submission" date="2018-05" db="EMBL/GenBank/DDBJ databases">
        <authorList>
            <person name="Lanie J.A."/>
            <person name="Ng W.-L."/>
            <person name="Kazmierczak K.M."/>
            <person name="Andrzejewski T.M."/>
            <person name="Davidsen T.M."/>
            <person name="Wayne K.J."/>
            <person name="Tettelin H."/>
            <person name="Glass J.I."/>
            <person name="Rusch D."/>
            <person name="Podicherti R."/>
            <person name="Tsui H.-C.T."/>
            <person name="Winkler M.E."/>
        </authorList>
    </citation>
    <scope>NUCLEOTIDE SEQUENCE</scope>
</reference>
<dbReference type="InterPro" id="IPR012301">
    <property type="entry name" value="Malic_N_dom"/>
</dbReference>
<dbReference type="PRINTS" id="PR00072">
    <property type="entry name" value="MALOXRDTASE"/>
</dbReference>
<dbReference type="PROSITE" id="PS00331">
    <property type="entry name" value="MALIC_ENZYMES"/>
    <property type="match status" value="1"/>
</dbReference>
<dbReference type="SUPFAM" id="SSF51735">
    <property type="entry name" value="NAD(P)-binding Rossmann-fold domains"/>
    <property type="match status" value="1"/>
</dbReference>
<keyword evidence="3" id="KW-0479">Metal-binding</keyword>
<gene>
    <name evidence="6" type="ORF">METZ01_LOCUS131646</name>
</gene>
<dbReference type="Gene3D" id="3.40.50.10380">
    <property type="entry name" value="Malic enzyme, N-terminal domain"/>
    <property type="match status" value="1"/>
</dbReference>
<dbReference type="AlphaFoldDB" id="A0A381YQ95"/>
<dbReference type="InterPro" id="IPR036291">
    <property type="entry name" value="NAD(P)-bd_dom_sf"/>
</dbReference>
<dbReference type="GO" id="GO:0004473">
    <property type="term" value="F:malate dehydrogenase (decarboxylating) (NADP+) activity"/>
    <property type="evidence" value="ECO:0007669"/>
    <property type="project" value="TreeGrafter"/>
</dbReference>
<dbReference type="InterPro" id="IPR015884">
    <property type="entry name" value="Malic_enzyme_CS"/>
</dbReference>
<dbReference type="InterPro" id="IPR001891">
    <property type="entry name" value="Malic_OxRdtase"/>
</dbReference>
<evidence type="ECO:0000256" key="2">
    <source>
        <dbReference type="ARBA" id="ARBA00008785"/>
    </source>
</evidence>
<evidence type="ECO:0000256" key="1">
    <source>
        <dbReference type="ARBA" id="ARBA00001936"/>
    </source>
</evidence>
<evidence type="ECO:0008006" key="7">
    <source>
        <dbReference type="Google" id="ProtNLM"/>
    </source>
</evidence>
<protein>
    <recommendedName>
        <fullName evidence="7">Malic enzyme N-terminal domain-containing protein</fullName>
    </recommendedName>
</protein>
<dbReference type="Gene3D" id="3.40.50.720">
    <property type="entry name" value="NAD(P)-binding Rossmann-like Domain"/>
    <property type="match status" value="1"/>
</dbReference>
<dbReference type="Pfam" id="PF00390">
    <property type="entry name" value="malic"/>
    <property type="match status" value="1"/>
</dbReference>